<dbReference type="Gene3D" id="3.10.450.50">
    <property type="match status" value="1"/>
</dbReference>
<sequence length="207" mass="22514">MILALSLAAVASLAAAVPQTAADTERAFAGAAQSEGQWAAFRRFATEDAVMFTPRPVKAQAFLKDRKDPPATLMWWAADSYVSCDGALAVNTGPWARPKGDAFGYFSTIWQRQPDGGWKWTMDGGDDLAMPRPAGDTPKIRHASCKGSPSTVAAVRYRDGESAEGQSEDRTLAWRWHVAPDGARTFDVWLWDGRAMKPVIADRIAAQ</sequence>
<organism evidence="1">
    <name type="scientific">hydrothermal vent metagenome</name>
    <dbReference type="NCBI Taxonomy" id="652676"/>
    <lineage>
        <taxon>unclassified sequences</taxon>
        <taxon>metagenomes</taxon>
        <taxon>ecological metagenomes</taxon>
    </lineage>
</organism>
<protein>
    <recommendedName>
        <fullName evidence="2">DUF4440 domain-containing protein</fullName>
    </recommendedName>
</protein>
<dbReference type="SUPFAM" id="SSF54427">
    <property type="entry name" value="NTF2-like"/>
    <property type="match status" value="1"/>
</dbReference>
<dbReference type="InterPro" id="IPR032710">
    <property type="entry name" value="NTF2-like_dom_sf"/>
</dbReference>
<evidence type="ECO:0000313" key="1">
    <source>
        <dbReference type="EMBL" id="CUS45181.1"/>
    </source>
</evidence>
<name>A0A160TKZ6_9ZZZZ</name>
<evidence type="ECO:0008006" key="2">
    <source>
        <dbReference type="Google" id="ProtNLM"/>
    </source>
</evidence>
<dbReference type="EMBL" id="CZQE01000218">
    <property type="protein sequence ID" value="CUS45181.1"/>
    <property type="molecule type" value="Genomic_DNA"/>
</dbReference>
<gene>
    <name evidence="1" type="ORF">MGWOODY_Smn3753</name>
</gene>
<reference evidence="1" key="1">
    <citation type="submission" date="2015-10" db="EMBL/GenBank/DDBJ databases">
        <authorList>
            <person name="Gilbert D.G."/>
        </authorList>
    </citation>
    <scope>NUCLEOTIDE SEQUENCE</scope>
</reference>
<proteinExistence type="predicted"/>
<dbReference type="AlphaFoldDB" id="A0A160TKZ6"/>
<accession>A0A160TKZ6</accession>